<feature type="chain" id="PRO_5046420850" description="FAS1 domain-containing protein" evidence="1">
    <location>
        <begin position="25"/>
        <end position="360"/>
    </location>
</feature>
<feature type="domain" description="FAS1" evidence="2">
    <location>
        <begin position="182"/>
        <end position="350"/>
    </location>
</feature>
<evidence type="ECO:0000259" key="2">
    <source>
        <dbReference type="PROSITE" id="PS50213"/>
    </source>
</evidence>
<keyword evidence="1" id="KW-0732">Signal</keyword>
<dbReference type="EMBL" id="BAABFT010000002">
    <property type="protein sequence ID" value="GAA4312375.1"/>
    <property type="molecule type" value="Genomic_DNA"/>
</dbReference>
<evidence type="ECO:0000313" key="3">
    <source>
        <dbReference type="EMBL" id="GAA4312375.1"/>
    </source>
</evidence>
<dbReference type="InterPro" id="IPR050904">
    <property type="entry name" value="Adhesion/Biosynth-related"/>
</dbReference>
<reference evidence="4" key="1">
    <citation type="journal article" date="2019" name="Int. J. Syst. Evol. Microbiol.">
        <title>The Global Catalogue of Microorganisms (GCM) 10K type strain sequencing project: providing services to taxonomists for standard genome sequencing and annotation.</title>
        <authorList>
            <consortium name="The Broad Institute Genomics Platform"/>
            <consortium name="The Broad Institute Genome Sequencing Center for Infectious Disease"/>
            <person name="Wu L."/>
            <person name="Ma J."/>
        </authorList>
    </citation>
    <scope>NUCLEOTIDE SEQUENCE [LARGE SCALE GENOMIC DNA]</scope>
    <source>
        <strain evidence="4">JCM 17705</strain>
    </source>
</reference>
<evidence type="ECO:0000256" key="1">
    <source>
        <dbReference type="SAM" id="SignalP"/>
    </source>
</evidence>
<keyword evidence="4" id="KW-1185">Reference proteome</keyword>
<dbReference type="InterPro" id="IPR000782">
    <property type="entry name" value="FAS1_domain"/>
</dbReference>
<dbReference type="InterPro" id="IPR036378">
    <property type="entry name" value="FAS1_dom_sf"/>
</dbReference>
<sequence length="360" mass="39585">MKNNRYFLITLVLLLALQAACVKKQDAVPPPVTDSRSLISILKNNFNFSMFYTALQRVGLDKTLEGKGPYTLMVPDNNAFAASGINADSLARIDTAKLRKLLLYHILPQSLPYKAMPQAIGVTFTTMAGLPVYFSQPVPAQNQTQQVGKGIVHINGVTVNAVDLAAGNGYILALSKVLYYPETSIKAYLETRPQYSYFVQALKQFGLLSQLEQPGPFVVMAPTNDLFMQNGIDETVLNGLDTLTYQKKLFNAYILYRQRFFLSDLLDAPISNALGANPGIITPEFVQIITPAQYGGTGGYGIWPLNFRYIQDISWIPPYGDPYIYAPAANFTNPDHQAANGIVHGIGGLVMLPDSARIHP</sequence>
<protein>
    <recommendedName>
        <fullName evidence="2">FAS1 domain-containing protein</fullName>
    </recommendedName>
</protein>
<dbReference type="Gene3D" id="2.30.180.10">
    <property type="entry name" value="FAS1 domain"/>
    <property type="match status" value="2"/>
</dbReference>
<dbReference type="RefSeq" id="WP_345209681.1">
    <property type="nucleotide sequence ID" value="NZ_BAABFT010000002.1"/>
</dbReference>
<feature type="domain" description="FAS1" evidence="2">
    <location>
        <begin position="35"/>
        <end position="178"/>
    </location>
</feature>
<dbReference type="Proteomes" id="UP001500582">
    <property type="component" value="Unassembled WGS sequence"/>
</dbReference>
<feature type="signal peptide" evidence="1">
    <location>
        <begin position="1"/>
        <end position="24"/>
    </location>
</feature>
<evidence type="ECO:0000313" key="4">
    <source>
        <dbReference type="Proteomes" id="UP001500582"/>
    </source>
</evidence>
<dbReference type="Pfam" id="PF02469">
    <property type="entry name" value="Fasciclin"/>
    <property type="match status" value="2"/>
</dbReference>
<name>A0ABP8FWC0_9SPHI</name>
<dbReference type="SMART" id="SM00554">
    <property type="entry name" value="FAS1"/>
    <property type="match status" value="1"/>
</dbReference>
<dbReference type="PROSITE" id="PS50213">
    <property type="entry name" value="FAS1"/>
    <property type="match status" value="2"/>
</dbReference>
<dbReference type="PANTHER" id="PTHR10900">
    <property type="entry name" value="PERIOSTIN-RELATED"/>
    <property type="match status" value="1"/>
</dbReference>
<accession>A0ABP8FWC0</accession>
<dbReference type="PANTHER" id="PTHR10900:SF77">
    <property type="entry name" value="FI19380P1"/>
    <property type="match status" value="1"/>
</dbReference>
<organism evidence="3 4">
    <name type="scientific">Mucilaginibacter gynuensis</name>
    <dbReference type="NCBI Taxonomy" id="1302236"/>
    <lineage>
        <taxon>Bacteria</taxon>
        <taxon>Pseudomonadati</taxon>
        <taxon>Bacteroidota</taxon>
        <taxon>Sphingobacteriia</taxon>
        <taxon>Sphingobacteriales</taxon>
        <taxon>Sphingobacteriaceae</taxon>
        <taxon>Mucilaginibacter</taxon>
    </lineage>
</organism>
<gene>
    <name evidence="3" type="ORF">GCM10023149_07710</name>
</gene>
<proteinExistence type="predicted"/>
<dbReference type="SUPFAM" id="SSF82153">
    <property type="entry name" value="FAS1 domain"/>
    <property type="match status" value="2"/>
</dbReference>
<comment type="caution">
    <text evidence="3">The sequence shown here is derived from an EMBL/GenBank/DDBJ whole genome shotgun (WGS) entry which is preliminary data.</text>
</comment>